<evidence type="ECO:0008006" key="3">
    <source>
        <dbReference type="Google" id="ProtNLM"/>
    </source>
</evidence>
<gene>
    <name evidence="1" type="ORF">EHE22_08995</name>
</gene>
<name>A0A7Y3WVP3_9HYPH</name>
<protein>
    <recommendedName>
        <fullName evidence="3">Gp38</fullName>
    </recommendedName>
</protein>
<proteinExistence type="predicted"/>
<dbReference type="Proteomes" id="UP000526233">
    <property type="component" value="Unassembled WGS sequence"/>
</dbReference>
<organism evidence="1 2">
    <name type="scientific">Brucella pseudogrignonensis</name>
    <dbReference type="NCBI Taxonomy" id="419475"/>
    <lineage>
        <taxon>Bacteria</taxon>
        <taxon>Pseudomonadati</taxon>
        <taxon>Pseudomonadota</taxon>
        <taxon>Alphaproteobacteria</taxon>
        <taxon>Hyphomicrobiales</taxon>
        <taxon>Brucellaceae</taxon>
        <taxon>Brucella/Ochrobactrum group</taxon>
        <taxon>Brucella</taxon>
    </lineage>
</organism>
<sequence>MADLNNGGPAFPRPFHETSDGNFSIAQVGMTLRDYFAGKALSGWPVTDHGSDADALARKCYAMADAMIAARGEVT</sequence>
<evidence type="ECO:0000313" key="2">
    <source>
        <dbReference type="Proteomes" id="UP000526233"/>
    </source>
</evidence>
<dbReference type="AlphaFoldDB" id="A0A7Y3WVP3"/>
<accession>A0A7Y3WVP3</accession>
<comment type="caution">
    <text evidence="1">The sequence shown here is derived from an EMBL/GenBank/DDBJ whole genome shotgun (WGS) entry which is preliminary data.</text>
</comment>
<reference evidence="1 2" key="1">
    <citation type="submission" date="2018-11" db="EMBL/GenBank/DDBJ databases">
        <title>Genome sequencing and analysis.</title>
        <authorList>
            <person name="Huang Y.-T."/>
        </authorList>
    </citation>
    <scope>NUCLEOTIDE SEQUENCE [LARGE SCALE GENOMIC DNA]</scope>
    <source>
        <strain evidence="1 2">SHIN</strain>
    </source>
</reference>
<dbReference type="EMBL" id="PKQI01000002">
    <property type="protein sequence ID" value="NNV20560.1"/>
    <property type="molecule type" value="Genomic_DNA"/>
</dbReference>
<evidence type="ECO:0000313" key="1">
    <source>
        <dbReference type="EMBL" id="NNV20560.1"/>
    </source>
</evidence>